<keyword evidence="3" id="KW-0349">Heme</keyword>
<dbReference type="EMBL" id="OU015569">
    <property type="protein sequence ID" value="CAG5099227.1"/>
    <property type="molecule type" value="Genomic_DNA"/>
</dbReference>
<comment type="subcellular location">
    <subcellularLocation>
        <location evidence="1">Membrane</location>
    </subcellularLocation>
</comment>
<dbReference type="SUPFAM" id="SSF46626">
    <property type="entry name" value="Cytochrome c"/>
    <property type="match status" value="1"/>
</dbReference>
<evidence type="ECO:0000256" key="4">
    <source>
        <dbReference type="ARBA" id="ARBA00022692"/>
    </source>
</evidence>
<keyword evidence="7" id="KW-0408">Iron</keyword>
<dbReference type="Pfam" id="PF02167">
    <property type="entry name" value="Cytochrom_C1"/>
    <property type="match status" value="1"/>
</dbReference>
<evidence type="ECO:0000256" key="2">
    <source>
        <dbReference type="ARBA" id="ARBA00006488"/>
    </source>
</evidence>
<evidence type="ECO:0000256" key="8">
    <source>
        <dbReference type="ARBA" id="ARBA00023136"/>
    </source>
</evidence>
<accession>A0ABN7SKQ3</accession>
<evidence type="ECO:0000256" key="7">
    <source>
        <dbReference type="ARBA" id="ARBA00023004"/>
    </source>
</evidence>
<evidence type="ECO:0000256" key="3">
    <source>
        <dbReference type="ARBA" id="ARBA00022617"/>
    </source>
</evidence>
<sequence>MQAIRRLTAGTLAGGAVGTFFVSLDGFTESKKAKASGGGPHLPTYEWDFNKFGNALDAAALRRGWYVYQKVCSTCHSLQYFYFRELIGKSHTEQEVKKIAKEFECVDDTPDDEGNPVVRPCKPFDTIPKPYANEKAARAANAGALPPDLSLICWAREGNENYLYSLLTGYCDPPAGVQVAEGMNYNAYFAGGAIGMAQPIYNETVDYKEMGDDTPPYMSQIAKDIVTFLRYSTDVSKDNRQLALMRILGLFVPVFFLVTVGTKRVFASSKTMKVVRSEDLRKFK</sequence>
<dbReference type="PANTHER" id="PTHR10266:SF3">
    <property type="entry name" value="CYTOCHROME C1, HEME PROTEIN, MITOCHONDRIAL"/>
    <property type="match status" value="1"/>
</dbReference>
<keyword evidence="5" id="KW-0479">Metal-binding</keyword>
<evidence type="ECO:0000256" key="6">
    <source>
        <dbReference type="ARBA" id="ARBA00022989"/>
    </source>
</evidence>
<gene>
    <name evidence="10" type="ORF">OKIOD_LOCUS7919</name>
</gene>
<dbReference type="InterPro" id="IPR036909">
    <property type="entry name" value="Cyt_c-like_dom_sf"/>
</dbReference>
<keyword evidence="4 9" id="KW-0812">Transmembrane</keyword>
<keyword evidence="6 9" id="KW-1133">Transmembrane helix</keyword>
<protein>
    <submittedName>
        <fullName evidence="10">Oidioi.mRNA.OKI2018_I69.XSR.g16361.t1.cds</fullName>
    </submittedName>
</protein>
<dbReference type="InterPro" id="IPR002326">
    <property type="entry name" value="Cyt_c1"/>
</dbReference>
<keyword evidence="8 9" id="KW-0472">Membrane</keyword>
<dbReference type="Proteomes" id="UP001158576">
    <property type="component" value="Chromosome XSR"/>
</dbReference>
<feature type="transmembrane region" description="Helical" evidence="9">
    <location>
        <begin position="243"/>
        <end position="262"/>
    </location>
</feature>
<evidence type="ECO:0000256" key="9">
    <source>
        <dbReference type="SAM" id="Phobius"/>
    </source>
</evidence>
<dbReference type="PRINTS" id="PR00603">
    <property type="entry name" value="CYTOCHROMEC1"/>
</dbReference>
<comment type="similarity">
    <text evidence="2">Belongs to the cytochrome c family.</text>
</comment>
<dbReference type="Gene3D" id="1.10.760.10">
    <property type="entry name" value="Cytochrome c-like domain"/>
    <property type="match status" value="1"/>
</dbReference>
<keyword evidence="11" id="KW-1185">Reference proteome</keyword>
<organism evidence="10 11">
    <name type="scientific">Oikopleura dioica</name>
    <name type="common">Tunicate</name>
    <dbReference type="NCBI Taxonomy" id="34765"/>
    <lineage>
        <taxon>Eukaryota</taxon>
        <taxon>Metazoa</taxon>
        <taxon>Chordata</taxon>
        <taxon>Tunicata</taxon>
        <taxon>Appendicularia</taxon>
        <taxon>Copelata</taxon>
        <taxon>Oikopleuridae</taxon>
        <taxon>Oikopleura</taxon>
    </lineage>
</organism>
<reference evidence="10 11" key="1">
    <citation type="submission" date="2021-04" db="EMBL/GenBank/DDBJ databases">
        <authorList>
            <person name="Bliznina A."/>
        </authorList>
    </citation>
    <scope>NUCLEOTIDE SEQUENCE [LARGE SCALE GENOMIC DNA]</scope>
</reference>
<evidence type="ECO:0000313" key="11">
    <source>
        <dbReference type="Proteomes" id="UP001158576"/>
    </source>
</evidence>
<evidence type="ECO:0000256" key="1">
    <source>
        <dbReference type="ARBA" id="ARBA00004370"/>
    </source>
</evidence>
<evidence type="ECO:0000313" key="10">
    <source>
        <dbReference type="EMBL" id="CAG5099227.1"/>
    </source>
</evidence>
<name>A0ABN7SKQ3_OIKDI</name>
<evidence type="ECO:0000256" key="5">
    <source>
        <dbReference type="ARBA" id="ARBA00022723"/>
    </source>
</evidence>
<proteinExistence type="inferred from homology"/>
<dbReference type="PANTHER" id="PTHR10266">
    <property type="entry name" value="CYTOCHROME C1"/>
    <property type="match status" value="1"/>
</dbReference>